<dbReference type="EC" id="3.6.1.27" evidence="3 14"/>
<comment type="similarity">
    <text evidence="2 14">Belongs to the UppP family.</text>
</comment>
<evidence type="ECO:0000256" key="3">
    <source>
        <dbReference type="ARBA" id="ARBA00012374"/>
    </source>
</evidence>
<dbReference type="GO" id="GO:0050380">
    <property type="term" value="F:undecaprenyl-diphosphatase activity"/>
    <property type="evidence" value="ECO:0007669"/>
    <property type="project" value="UniProtKB-UniRule"/>
</dbReference>
<dbReference type="AlphaFoldDB" id="A0A1B8NZ64"/>
<evidence type="ECO:0000256" key="13">
    <source>
        <dbReference type="ARBA" id="ARBA00047594"/>
    </source>
</evidence>
<comment type="catalytic activity">
    <reaction evidence="13 14">
        <text>di-trans,octa-cis-undecaprenyl diphosphate + H2O = di-trans,octa-cis-undecaprenyl phosphate + phosphate + H(+)</text>
        <dbReference type="Rhea" id="RHEA:28094"/>
        <dbReference type="ChEBI" id="CHEBI:15377"/>
        <dbReference type="ChEBI" id="CHEBI:15378"/>
        <dbReference type="ChEBI" id="CHEBI:43474"/>
        <dbReference type="ChEBI" id="CHEBI:58405"/>
        <dbReference type="ChEBI" id="CHEBI:60392"/>
        <dbReference type="EC" id="3.6.1.27"/>
    </reaction>
</comment>
<evidence type="ECO:0000256" key="4">
    <source>
        <dbReference type="ARBA" id="ARBA00021581"/>
    </source>
</evidence>
<keyword evidence="6 14" id="KW-0812">Transmembrane</keyword>
<gene>
    <name evidence="14 15" type="primary">uppP</name>
    <name evidence="15" type="ORF">A8U91_04383</name>
</gene>
<proteinExistence type="inferred from homology"/>
<dbReference type="PANTHER" id="PTHR30622">
    <property type="entry name" value="UNDECAPRENYL-DIPHOSPHATASE"/>
    <property type="match status" value="1"/>
</dbReference>
<accession>A0A1B8NZ64</accession>
<comment type="miscellaneous">
    <text evidence="14">Bacitracin is thought to be involved in the inhibition of peptidoglycan synthesis by sequestering undecaprenyl diphosphate, thereby reducing the pool of lipid carrier available.</text>
</comment>
<name>A0A1B8NZ64_HALEL</name>
<feature type="transmembrane region" description="Helical" evidence="14">
    <location>
        <begin position="204"/>
        <end position="223"/>
    </location>
</feature>
<keyword evidence="5 14" id="KW-1003">Cell membrane</keyword>
<dbReference type="Proteomes" id="UP000092504">
    <property type="component" value="Unassembled WGS sequence"/>
</dbReference>
<feature type="transmembrane region" description="Helical" evidence="14">
    <location>
        <begin position="136"/>
        <end position="154"/>
    </location>
</feature>
<dbReference type="GO" id="GO:0009252">
    <property type="term" value="P:peptidoglycan biosynthetic process"/>
    <property type="evidence" value="ECO:0007669"/>
    <property type="project" value="UniProtKB-KW"/>
</dbReference>
<evidence type="ECO:0000256" key="5">
    <source>
        <dbReference type="ARBA" id="ARBA00022475"/>
    </source>
</evidence>
<feature type="transmembrane region" description="Helical" evidence="14">
    <location>
        <begin position="235"/>
        <end position="259"/>
    </location>
</feature>
<dbReference type="GO" id="GO:0008360">
    <property type="term" value="P:regulation of cell shape"/>
    <property type="evidence" value="ECO:0007669"/>
    <property type="project" value="UniProtKB-KW"/>
</dbReference>
<evidence type="ECO:0000256" key="2">
    <source>
        <dbReference type="ARBA" id="ARBA00010621"/>
    </source>
</evidence>
<dbReference type="NCBIfam" id="NF001393">
    <property type="entry name" value="PRK00281.2-4"/>
    <property type="match status" value="1"/>
</dbReference>
<keyword evidence="7 14" id="KW-0378">Hydrolase</keyword>
<comment type="subcellular location">
    <subcellularLocation>
        <location evidence="1 14">Cell membrane</location>
        <topology evidence="1 14">Multi-pass membrane protein</topology>
    </subcellularLocation>
</comment>
<dbReference type="OMA" id="FIIIENR"/>
<dbReference type="GO" id="GO:0071555">
    <property type="term" value="P:cell wall organization"/>
    <property type="evidence" value="ECO:0007669"/>
    <property type="project" value="UniProtKB-KW"/>
</dbReference>
<protein>
    <recommendedName>
        <fullName evidence="4 14">Undecaprenyl-diphosphatase</fullName>
        <ecNumber evidence="3 14">3.6.1.27</ecNumber>
    </recommendedName>
    <alternativeName>
        <fullName evidence="12 14">Bacitracin resistance protein</fullName>
    </alternativeName>
    <alternativeName>
        <fullName evidence="11 14">Undecaprenyl pyrophosphate phosphatase</fullName>
    </alternativeName>
</protein>
<evidence type="ECO:0000313" key="15">
    <source>
        <dbReference type="EMBL" id="OBX35311.1"/>
    </source>
</evidence>
<evidence type="ECO:0000256" key="8">
    <source>
        <dbReference type="ARBA" id="ARBA00022989"/>
    </source>
</evidence>
<evidence type="ECO:0000313" key="16">
    <source>
        <dbReference type="Proteomes" id="UP000092504"/>
    </source>
</evidence>
<evidence type="ECO:0000256" key="7">
    <source>
        <dbReference type="ARBA" id="ARBA00022801"/>
    </source>
</evidence>
<evidence type="ECO:0000256" key="12">
    <source>
        <dbReference type="ARBA" id="ARBA00032932"/>
    </source>
</evidence>
<dbReference type="HAMAP" id="MF_01006">
    <property type="entry name" value="Undec_diphosphatase"/>
    <property type="match status" value="1"/>
</dbReference>
<dbReference type="NCBIfam" id="TIGR00753">
    <property type="entry name" value="undec_PP_bacA"/>
    <property type="match status" value="1"/>
</dbReference>
<keyword evidence="14" id="KW-0133">Cell shape</keyword>
<evidence type="ECO:0000256" key="9">
    <source>
        <dbReference type="ARBA" id="ARBA00023136"/>
    </source>
</evidence>
<dbReference type="PATRIC" id="fig|2746.7.peg.4514"/>
<comment type="function">
    <text evidence="14">Catalyzes the dephosphorylation of undecaprenyl diphosphate (UPP). Confers resistance to bacitracin.</text>
</comment>
<evidence type="ECO:0000256" key="14">
    <source>
        <dbReference type="HAMAP-Rule" id="MF_01006"/>
    </source>
</evidence>
<dbReference type="Pfam" id="PF02673">
    <property type="entry name" value="BacA"/>
    <property type="match status" value="1"/>
</dbReference>
<evidence type="ECO:0000256" key="1">
    <source>
        <dbReference type="ARBA" id="ARBA00004651"/>
    </source>
</evidence>
<dbReference type="GO" id="GO:0046677">
    <property type="term" value="P:response to antibiotic"/>
    <property type="evidence" value="ECO:0007669"/>
    <property type="project" value="UniProtKB-UniRule"/>
</dbReference>
<evidence type="ECO:0000256" key="11">
    <source>
        <dbReference type="ARBA" id="ARBA00032707"/>
    </source>
</evidence>
<feature type="transmembrane region" description="Helical" evidence="14">
    <location>
        <begin position="106"/>
        <end position="124"/>
    </location>
</feature>
<evidence type="ECO:0000256" key="10">
    <source>
        <dbReference type="ARBA" id="ARBA00023251"/>
    </source>
</evidence>
<keyword evidence="10 14" id="KW-0046">Antibiotic resistance</keyword>
<dbReference type="EMBL" id="MAJD01000002">
    <property type="protein sequence ID" value="OBX35311.1"/>
    <property type="molecule type" value="Genomic_DNA"/>
</dbReference>
<feature type="transmembrane region" description="Helical" evidence="14">
    <location>
        <begin position="265"/>
        <end position="285"/>
    </location>
</feature>
<sequence length="286" mass="31403">MCILGIRLPAGTAFHCDIEYPMDWLQIVLLSIVQGLTEFLPVSSSAHLILVPVLTDWPDQGLAFDVALHLGSLTAVVLYFRHELATMATSWRHSLAGRGTDEDARLAWWVVLATIPVCVFGLTFKDVIEGAMRAPLVLAGGLIVFGLLLGYVDWRHRGKRSEYRMNWRDALWIGLAQVLALIPGTSRSGITMTAALMLGLSREAAARFSFLLSIPVIVLAGGLESLELIRSPLPVDWMAMAAGAVLSGISAYLCIHFFLAFIKRIGMQPFVVYRLILGIALIWLFG</sequence>
<keyword evidence="9 14" id="KW-0472">Membrane</keyword>
<reference evidence="15 16" key="1">
    <citation type="submission" date="2016-06" db="EMBL/GenBank/DDBJ databases">
        <title>Genome sequence of halotolerant plant growth promoting strain of Halomonas elongata HEK1 isolated from salterns of Rann of Kutch, Gujarat, India.</title>
        <authorList>
            <person name="Gaba S."/>
            <person name="Singh R.N."/>
            <person name="Abrol S."/>
            <person name="Kaushik R."/>
            <person name="Saxena A.K."/>
        </authorList>
    </citation>
    <scope>NUCLEOTIDE SEQUENCE [LARGE SCALE GENOMIC DNA]</scope>
    <source>
        <strain evidence="15 16">HEK1</strain>
    </source>
</reference>
<comment type="caution">
    <text evidence="15">The sequence shown here is derived from an EMBL/GenBank/DDBJ whole genome shotgun (WGS) entry which is preliminary data.</text>
</comment>
<keyword evidence="14" id="KW-0961">Cell wall biogenesis/degradation</keyword>
<keyword evidence="14" id="KW-0573">Peptidoglycan synthesis</keyword>
<keyword evidence="8 14" id="KW-1133">Transmembrane helix</keyword>
<dbReference type="InterPro" id="IPR003824">
    <property type="entry name" value="UppP"/>
</dbReference>
<dbReference type="PANTHER" id="PTHR30622:SF4">
    <property type="entry name" value="UNDECAPRENYL-DIPHOSPHATASE"/>
    <property type="match status" value="1"/>
</dbReference>
<organism evidence="15 16">
    <name type="scientific">Halomonas elongata</name>
    <dbReference type="NCBI Taxonomy" id="2746"/>
    <lineage>
        <taxon>Bacteria</taxon>
        <taxon>Pseudomonadati</taxon>
        <taxon>Pseudomonadota</taxon>
        <taxon>Gammaproteobacteria</taxon>
        <taxon>Oceanospirillales</taxon>
        <taxon>Halomonadaceae</taxon>
        <taxon>Halomonas</taxon>
    </lineage>
</organism>
<evidence type="ECO:0000256" key="6">
    <source>
        <dbReference type="ARBA" id="ARBA00022692"/>
    </source>
</evidence>
<dbReference type="GO" id="GO:0005886">
    <property type="term" value="C:plasma membrane"/>
    <property type="evidence" value="ECO:0007669"/>
    <property type="project" value="UniProtKB-SubCell"/>
</dbReference>